<sequence>MKKINKYFAVFSALLLTVTSLLSVAPAFADEATTNTVTLHKILQTESNLNKSNFPGTTGLNGDDYKGESISDLAEYFGSGSKEIDGAFFALALEEEKDGVVQYVKAKANDKLTPDLITKGTPATTTKVEEAVGGLTTGTGIVFNTAGLKGNFKIIELKDKSTYNNNGSLLAASKAVPVKITLPLVSKDGVVKDAHVYPKNTETKPEVDKNFAKTNDLTALKDATLLKAGADYKNYSATKATVTAEIGKVIPYEVKTKVLKGSKYEKLVWTDTMSNGLTMGDDVNLAVSGTTTTFIKDIDYTLSIDDRGFTLKFKATGLDKLEEAAKASDVEFTLTYKATVNGQAIIDNPEVNDIKLDYGNKPGTDLSEQPVTPEDGEVKVTKTWAAGANKADAKVVYTLKNATKQVVASVALTAADTKGTINLGKGMTFEITGAFSGTFKGLQNKAYTVSERVAGYTNAINVTGNAVAITNTPDSDNPTPLNPTQPKVETHGKKFVKVGDADARLAGAQFVVKNSAGKFLALKEDAAVSGAQTELATAKTDLDNAIKAYNGLTKAQQEGADGTSAKELINTKQSAYDAAFIKARTAYTWVDEKTKAITFTSNNQGQFEVTGLEVGSYKLEETLAPAGYAKLSGDIEFTVGHDSYTSGDIKYKTDDASNNAQKVFNKKVTIPQTGGIGTILFTIIGLSIMLGAVVIMKRRQSEEA</sequence>
<dbReference type="NCBIfam" id="TIGR01167">
    <property type="entry name" value="LPXTG_anchor"/>
    <property type="match status" value="1"/>
</dbReference>
<evidence type="ECO:0000259" key="7">
    <source>
        <dbReference type="Pfam" id="PF00746"/>
    </source>
</evidence>
<dbReference type="Gene3D" id="2.60.40.740">
    <property type="match status" value="1"/>
</dbReference>
<evidence type="ECO:0000259" key="9">
    <source>
        <dbReference type="Pfam" id="PF16569"/>
    </source>
</evidence>
<dbReference type="EMBL" id="EU929998">
    <property type="protein sequence ID" value="ACM07573.1"/>
    <property type="molecule type" value="Genomic_DNA"/>
</dbReference>
<dbReference type="AlphaFoldDB" id="B9UQT8"/>
<dbReference type="Pfam" id="PF17802">
    <property type="entry name" value="SpaA"/>
    <property type="match status" value="1"/>
</dbReference>
<dbReference type="EMBL" id="EU929973">
    <property type="protein sequence ID" value="ACM07548.1"/>
    <property type="molecule type" value="Genomic_DNA"/>
</dbReference>
<keyword evidence="3 6" id="KW-0732">Signal</keyword>
<feature type="chain" id="PRO_5011935813" evidence="6">
    <location>
        <begin position="30"/>
        <end position="704"/>
    </location>
</feature>
<evidence type="ECO:0000259" key="10">
    <source>
        <dbReference type="Pfam" id="PF16570"/>
    </source>
</evidence>
<dbReference type="Gene3D" id="2.60.40.1140">
    <property type="entry name" value="Collagen-binding surface protein Cna, B-type domain"/>
    <property type="match status" value="1"/>
</dbReference>
<evidence type="ECO:0000313" key="17">
    <source>
        <dbReference type="EMBL" id="ACM07573.1"/>
    </source>
</evidence>
<dbReference type="NCBIfam" id="TIGR04226">
    <property type="entry name" value="RrgB_K2N_iso_D2"/>
    <property type="match status" value="1"/>
</dbReference>
<feature type="domain" description="Gram-positive pilin subunit D1 N-terminal" evidence="8">
    <location>
        <begin position="33"/>
        <end position="201"/>
    </location>
</feature>
<accession>B9UQT8</accession>
<name>B9UQT8_STRAG</name>
<dbReference type="InterPro" id="IPR032332">
    <property type="entry name" value="GramPos_pilinD3"/>
</dbReference>
<evidence type="ECO:0000313" key="16">
    <source>
        <dbReference type="EMBL" id="ACM07552.1"/>
    </source>
</evidence>
<dbReference type="EMBL" id="EU929977">
    <property type="protein sequence ID" value="ACM07552.1"/>
    <property type="molecule type" value="Genomic_DNA"/>
</dbReference>
<feature type="domain" description="Gram-positive cocci surface proteins LPxTG" evidence="7">
    <location>
        <begin position="665"/>
        <end position="699"/>
    </location>
</feature>
<feature type="domain" description="SpaA-like prealbumin fold" evidence="11">
    <location>
        <begin position="591"/>
        <end position="645"/>
    </location>
</feature>
<dbReference type="Pfam" id="PF16569">
    <property type="entry name" value="GramPos_pilinBB"/>
    <property type="match status" value="1"/>
</dbReference>
<proteinExistence type="predicted"/>
<keyword evidence="2" id="KW-0964">Secreted</keyword>
<dbReference type="RefSeq" id="WP_000723560.1">
    <property type="nucleotide sequence ID" value="NZ_CGBT01000001.1"/>
</dbReference>
<dbReference type="PATRIC" id="fig|1311.461.peg.615"/>
<dbReference type="Pfam" id="PF16555">
    <property type="entry name" value="GramPos_pilinD1"/>
    <property type="match status" value="1"/>
</dbReference>
<organism evidence="12">
    <name type="scientific">Streptococcus agalactiae</name>
    <dbReference type="NCBI Taxonomy" id="1311"/>
    <lineage>
        <taxon>Bacteria</taxon>
        <taxon>Bacillati</taxon>
        <taxon>Bacillota</taxon>
        <taxon>Bacilli</taxon>
        <taxon>Lactobacillales</taxon>
        <taxon>Streptococcaceae</taxon>
        <taxon>Streptococcus</taxon>
    </lineage>
</organism>
<evidence type="ECO:0000259" key="11">
    <source>
        <dbReference type="Pfam" id="PF17802"/>
    </source>
</evidence>
<evidence type="ECO:0000313" key="13">
    <source>
        <dbReference type="EMBL" id="ACM07520.1"/>
    </source>
</evidence>
<dbReference type="EMBL" id="EU929944">
    <property type="protein sequence ID" value="ACM07520.1"/>
    <property type="molecule type" value="Genomic_DNA"/>
</dbReference>
<dbReference type="Gene3D" id="2.60.40.10">
    <property type="entry name" value="Immunoglobulins"/>
    <property type="match status" value="2"/>
</dbReference>
<protein>
    <submittedName>
        <fullName evidence="12">PI-2a backbone protein</fullName>
    </submittedName>
</protein>
<dbReference type="InterPro" id="IPR032364">
    <property type="entry name" value="GramPos_pilinD1_N"/>
</dbReference>
<evidence type="ECO:0000256" key="3">
    <source>
        <dbReference type="ARBA" id="ARBA00022729"/>
    </source>
</evidence>
<feature type="domain" description="Gram-positive pilin backbone subunit 3 Cna-B-like" evidence="10">
    <location>
        <begin position="375"/>
        <end position="512"/>
    </location>
</feature>
<evidence type="ECO:0000256" key="6">
    <source>
        <dbReference type="SAM" id="SignalP"/>
    </source>
</evidence>
<evidence type="ECO:0000256" key="4">
    <source>
        <dbReference type="ARBA" id="ARBA00023088"/>
    </source>
</evidence>
<dbReference type="InterPro" id="IPR032334">
    <property type="entry name" value="GramPos_pilinBB"/>
</dbReference>
<evidence type="ECO:0000259" key="8">
    <source>
        <dbReference type="Pfam" id="PF16555"/>
    </source>
</evidence>
<dbReference type="Pfam" id="PF16570">
    <property type="entry name" value="GramPos_pilinD3"/>
    <property type="match status" value="1"/>
</dbReference>
<reference evidence="12" key="1">
    <citation type="journal article" date="2009" name="J. Infect. Dis.">
        <title>Preventing bacterial infections with pilus-based vaccines: the group B streptococcus paradigm.</title>
        <authorList>
            <person name="Margarit I."/>
            <person name="Rinaudo C.D."/>
            <person name="Galeotti C.L."/>
            <person name="Maione D."/>
            <person name="Ghezzo C."/>
            <person name="Buttazzoni E."/>
            <person name="Rosini R."/>
            <person name="Runci Y."/>
            <person name="Mora M."/>
            <person name="Buccato S."/>
            <person name="Pagani M."/>
            <person name="Tresoldi E."/>
            <person name="Berardi A."/>
            <person name="Creti R."/>
            <person name="Baker C.J."/>
            <person name="Telford J.L."/>
            <person name="Grandi G."/>
        </authorList>
    </citation>
    <scope>NUCLEOTIDE SEQUENCE</scope>
    <source>
        <strain evidence="14">5689</strain>
        <strain evidence="15">5690</strain>
        <strain evidence="16">5862</strain>
        <strain evidence="17">5880</strain>
        <strain evidence="12">ABC020016680</strain>
        <strain evidence="13">ABC020023727</strain>
    </source>
</reference>
<dbReference type="EMBL" id="EU929876">
    <property type="protein sequence ID" value="ACM07453.1"/>
    <property type="molecule type" value="Genomic_DNA"/>
</dbReference>
<evidence type="ECO:0000313" key="15">
    <source>
        <dbReference type="EMBL" id="ACM07548.1"/>
    </source>
</evidence>
<dbReference type="InterPro" id="IPR013783">
    <property type="entry name" value="Ig-like_fold"/>
</dbReference>
<dbReference type="Gene3D" id="1.20.58.90">
    <property type="match status" value="1"/>
</dbReference>
<dbReference type="InterPro" id="IPR019931">
    <property type="entry name" value="LPXTG_anchor"/>
</dbReference>
<evidence type="ECO:0000256" key="2">
    <source>
        <dbReference type="ARBA" id="ARBA00022525"/>
    </source>
</evidence>
<keyword evidence="4" id="KW-0572">Peptidoglycan-anchor</keyword>
<evidence type="ECO:0000256" key="1">
    <source>
        <dbReference type="ARBA" id="ARBA00022512"/>
    </source>
</evidence>
<feature type="transmembrane region" description="Helical" evidence="5">
    <location>
        <begin position="675"/>
        <end position="696"/>
    </location>
</feature>
<feature type="domain" description="Gram-positive pilin backbone subunit 2 Cna-B-like" evidence="9">
    <location>
        <begin position="246"/>
        <end position="362"/>
    </location>
</feature>
<dbReference type="Pfam" id="PF00746">
    <property type="entry name" value="Gram_pos_anchor"/>
    <property type="match status" value="1"/>
</dbReference>
<dbReference type="EMBL" id="EU929972">
    <property type="protein sequence ID" value="ACM07547.1"/>
    <property type="molecule type" value="Genomic_DNA"/>
</dbReference>
<evidence type="ECO:0000256" key="5">
    <source>
        <dbReference type="SAM" id="Phobius"/>
    </source>
</evidence>
<dbReference type="InterPro" id="IPR041033">
    <property type="entry name" value="SpaA_PFL_dom_1"/>
</dbReference>
<keyword evidence="1" id="KW-0134">Cell wall</keyword>
<evidence type="ECO:0000313" key="14">
    <source>
        <dbReference type="EMBL" id="ACM07547.1"/>
    </source>
</evidence>
<dbReference type="InterPro" id="IPR026466">
    <property type="entry name" value="Fim_isopep_form_D2_dom"/>
</dbReference>
<keyword evidence="5" id="KW-0472">Membrane</keyword>
<keyword evidence="5" id="KW-0812">Transmembrane</keyword>
<feature type="signal peptide" evidence="6">
    <location>
        <begin position="1"/>
        <end position="29"/>
    </location>
</feature>
<keyword evidence="5" id="KW-1133">Transmembrane helix</keyword>
<evidence type="ECO:0000313" key="12">
    <source>
        <dbReference type="EMBL" id="ACM07453.1"/>
    </source>
</evidence>